<dbReference type="PANTHER" id="PTHR40661:SF3">
    <property type="entry name" value="FELS-1 PROPHAGE TRANSCRIPTIONAL REGULATOR"/>
    <property type="match status" value="1"/>
</dbReference>
<dbReference type="PANTHER" id="PTHR40661">
    <property type="match status" value="1"/>
</dbReference>
<dbReference type="Gene3D" id="2.10.109.10">
    <property type="entry name" value="Umud Fragment, subunit A"/>
    <property type="match status" value="1"/>
</dbReference>
<keyword evidence="3" id="KW-0804">Transcription</keyword>
<accession>A0ABU1IHZ0</accession>
<dbReference type="EMBL" id="JAVIZX010000001">
    <property type="protein sequence ID" value="MDR6216203.1"/>
    <property type="molecule type" value="Genomic_DNA"/>
</dbReference>
<proteinExistence type="predicted"/>
<dbReference type="Proteomes" id="UP001267710">
    <property type="component" value="Unassembled WGS sequence"/>
</dbReference>
<dbReference type="InterPro" id="IPR039418">
    <property type="entry name" value="LexA-like"/>
</dbReference>
<reference evidence="5 6" key="1">
    <citation type="submission" date="2023-08" db="EMBL/GenBank/DDBJ databases">
        <title>Functional and genomic diversity of the sorghum phyllosphere microbiome.</title>
        <authorList>
            <person name="Shade A."/>
        </authorList>
    </citation>
    <scope>NUCLEOTIDE SEQUENCE [LARGE SCALE GENOMIC DNA]</scope>
    <source>
        <strain evidence="5 6">SORGH_AS_0335</strain>
    </source>
</reference>
<evidence type="ECO:0000256" key="2">
    <source>
        <dbReference type="ARBA" id="ARBA00023125"/>
    </source>
</evidence>
<evidence type="ECO:0000259" key="4">
    <source>
        <dbReference type="Pfam" id="PF00717"/>
    </source>
</evidence>
<evidence type="ECO:0000256" key="3">
    <source>
        <dbReference type="ARBA" id="ARBA00023163"/>
    </source>
</evidence>
<keyword evidence="2" id="KW-0238">DNA-binding</keyword>
<evidence type="ECO:0000313" key="5">
    <source>
        <dbReference type="EMBL" id="MDR6216203.1"/>
    </source>
</evidence>
<gene>
    <name evidence="5" type="ORF">QE399_003892</name>
</gene>
<name>A0ABU1IHZ0_9BURK</name>
<protein>
    <submittedName>
        <fullName evidence="5">Phage repressor protein C with HTH and peptisase S24 domain</fullName>
    </submittedName>
</protein>
<sequence length="253" mass="27751">MSTESIAFATDMQVANALVAPATVSQMDEKAIQDWRMRRLEAMVEREGGKAAAGRKLGYRDGAFVGQMLRGERPITEKTVLAAHALSGYSGWFDLRPPPQPNRTANAPEVSTTMKAEFVAVRRADVRFSNGHGQVTYEEDDHPPLVFRSDFLRRMGISSGDAVVVEAEGISNEPKIPEGAVVLVNRGDRERLNGELFAFRCDGELLIKRLERVDGVGILATADNPNFKPKTKVYTTASDFEVIGRAVWTGAVL</sequence>
<dbReference type="Pfam" id="PF00717">
    <property type="entry name" value="Peptidase_S24"/>
    <property type="match status" value="1"/>
</dbReference>
<organism evidence="5 6">
    <name type="scientific">Paracidovorax wautersii</name>
    <dbReference type="NCBI Taxonomy" id="1177982"/>
    <lineage>
        <taxon>Bacteria</taxon>
        <taxon>Pseudomonadati</taxon>
        <taxon>Pseudomonadota</taxon>
        <taxon>Betaproteobacteria</taxon>
        <taxon>Burkholderiales</taxon>
        <taxon>Comamonadaceae</taxon>
        <taxon>Paracidovorax</taxon>
    </lineage>
</organism>
<evidence type="ECO:0000313" key="6">
    <source>
        <dbReference type="Proteomes" id="UP001267710"/>
    </source>
</evidence>
<dbReference type="RefSeq" id="WP_309831437.1">
    <property type="nucleotide sequence ID" value="NZ_JAVIZX010000001.1"/>
</dbReference>
<feature type="domain" description="Peptidase S24/S26A/S26B/S26C" evidence="4">
    <location>
        <begin position="129"/>
        <end position="247"/>
    </location>
</feature>
<keyword evidence="6" id="KW-1185">Reference proteome</keyword>
<evidence type="ECO:0000256" key="1">
    <source>
        <dbReference type="ARBA" id="ARBA00023015"/>
    </source>
</evidence>
<dbReference type="InterPro" id="IPR036286">
    <property type="entry name" value="LexA/Signal_pep-like_sf"/>
</dbReference>
<comment type="caution">
    <text evidence="5">The sequence shown here is derived from an EMBL/GenBank/DDBJ whole genome shotgun (WGS) entry which is preliminary data.</text>
</comment>
<dbReference type="SUPFAM" id="SSF51306">
    <property type="entry name" value="LexA/Signal peptidase"/>
    <property type="match status" value="1"/>
</dbReference>
<keyword evidence="1" id="KW-0805">Transcription regulation</keyword>
<dbReference type="CDD" id="cd06529">
    <property type="entry name" value="S24_LexA-like"/>
    <property type="match status" value="1"/>
</dbReference>
<dbReference type="InterPro" id="IPR015927">
    <property type="entry name" value="Peptidase_S24_S26A/B/C"/>
</dbReference>